<dbReference type="STRING" id="1200352.A606_09065"/>
<dbReference type="EMBL" id="CP003696">
    <property type="protein sequence ID" value="AGP31454.1"/>
    <property type="molecule type" value="Genomic_DNA"/>
</dbReference>
<keyword evidence="4" id="KW-1185">Reference proteome</keyword>
<keyword evidence="2" id="KW-0472">Membrane</keyword>
<dbReference type="AlphaFoldDB" id="S4XFV8"/>
<dbReference type="KEGG" id="cter:A606_09065"/>
<feature type="region of interest" description="Disordered" evidence="1">
    <location>
        <begin position="72"/>
        <end position="97"/>
    </location>
</feature>
<keyword evidence="2" id="KW-0812">Transmembrane</keyword>
<evidence type="ECO:0000256" key="2">
    <source>
        <dbReference type="SAM" id="Phobius"/>
    </source>
</evidence>
<dbReference type="Proteomes" id="UP000014809">
    <property type="component" value="Chromosome"/>
</dbReference>
<protein>
    <submittedName>
        <fullName evidence="3">Uncharacterized protein</fullName>
    </submittedName>
</protein>
<dbReference type="RefSeq" id="WP_020441810.1">
    <property type="nucleotide sequence ID" value="NC_021663.1"/>
</dbReference>
<feature type="compositionally biased region" description="Low complexity" evidence="1">
    <location>
        <begin position="85"/>
        <end position="94"/>
    </location>
</feature>
<dbReference type="OrthoDB" id="4427108at2"/>
<accession>S4XFV8</accession>
<dbReference type="PATRIC" id="fig|1200352.3.peg.1843"/>
<keyword evidence="2" id="KW-1133">Transmembrane helix</keyword>
<evidence type="ECO:0000256" key="1">
    <source>
        <dbReference type="SAM" id="MobiDB-lite"/>
    </source>
</evidence>
<dbReference type="eggNOG" id="ENOG5031J4R">
    <property type="taxonomic scope" value="Bacteria"/>
</dbReference>
<feature type="transmembrane region" description="Helical" evidence="2">
    <location>
        <begin position="25"/>
        <end position="45"/>
    </location>
</feature>
<proteinExistence type="predicted"/>
<dbReference type="HOGENOM" id="CLU_114456_0_0_11"/>
<reference evidence="3 4" key="1">
    <citation type="submission" date="2012-06" db="EMBL/GenBank/DDBJ databases">
        <title>Complete genome sequence of Corynebacterium terpenotabidum Y-11 (=DSM 44721).</title>
        <authorList>
            <person name="Ruckert C."/>
            <person name="Albersmeier A."/>
            <person name="Al-Dilaimi A."/>
            <person name="Szczepanowski R."/>
            <person name="Kalinowski J."/>
        </authorList>
    </citation>
    <scope>NUCLEOTIDE SEQUENCE [LARGE SCALE GENOMIC DNA]</scope>
    <source>
        <strain evidence="3 4">Y-11</strain>
    </source>
</reference>
<name>S4XFV8_9CORY</name>
<evidence type="ECO:0000313" key="4">
    <source>
        <dbReference type="Proteomes" id="UP000014809"/>
    </source>
</evidence>
<organism evidence="3 4">
    <name type="scientific">Corynebacterium terpenotabidum Y-11</name>
    <dbReference type="NCBI Taxonomy" id="1200352"/>
    <lineage>
        <taxon>Bacteria</taxon>
        <taxon>Bacillati</taxon>
        <taxon>Actinomycetota</taxon>
        <taxon>Actinomycetes</taxon>
        <taxon>Mycobacteriales</taxon>
        <taxon>Corynebacteriaceae</taxon>
        <taxon>Corynebacterium</taxon>
    </lineage>
</organism>
<gene>
    <name evidence="3" type="ORF">A606_09065</name>
</gene>
<evidence type="ECO:0000313" key="3">
    <source>
        <dbReference type="EMBL" id="AGP31454.1"/>
    </source>
</evidence>
<sequence>MTSPQRPPENPWAGTPAKTSHTPKIIAVVAVVLLAVGGVVGGIAFSTRDGGSDSSANYSRGSDGVLTTTVRITPEPEGSSDEEVSVSSASAAPSTGDLGDLACDGRGVLIVQSIYGNSSSFQQEVDSAIAQNPGAVLVNPGTCPSLRPYHDGSEVYAVVIDYGSDLDGLCAAEVPGTRNARLLNDDTSYASPC</sequence>